<evidence type="ECO:0000313" key="3">
    <source>
        <dbReference type="Proteomes" id="UP000320300"/>
    </source>
</evidence>
<dbReference type="Gene3D" id="3.90.1340.10">
    <property type="entry name" value="Phage tail collar domain"/>
    <property type="match status" value="1"/>
</dbReference>
<evidence type="ECO:0000313" key="2">
    <source>
        <dbReference type="EMBL" id="SMO91937.1"/>
    </source>
</evidence>
<dbReference type="Pfam" id="PF07484">
    <property type="entry name" value="Collar"/>
    <property type="match status" value="1"/>
</dbReference>
<name>A0A521F728_9SPHI</name>
<dbReference type="EMBL" id="FXTN01000010">
    <property type="protein sequence ID" value="SMO91937.1"/>
    <property type="molecule type" value="Genomic_DNA"/>
</dbReference>
<evidence type="ECO:0000259" key="1">
    <source>
        <dbReference type="Pfam" id="PF07484"/>
    </source>
</evidence>
<dbReference type="RefSeq" id="WP_142529947.1">
    <property type="nucleotide sequence ID" value="NZ_CBCSJO010000010.1"/>
</dbReference>
<proteinExistence type="predicted"/>
<accession>A0A521F728</accession>
<protein>
    <submittedName>
        <fullName evidence="2">Microcystin-dependent protein</fullName>
    </submittedName>
</protein>
<dbReference type="SUPFAM" id="SSF88874">
    <property type="entry name" value="Receptor-binding domain of short tail fibre protein gp12"/>
    <property type="match status" value="1"/>
</dbReference>
<feature type="domain" description="Phage tail collar" evidence="1">
    <location>
        <begin position="6"/>
        <end position="62"/>
    </location>
</feature>
<sequence>MDNYVGEIRMFAGNYAPAGWSLCDGSTLSIAEYEVLFTLLGTTFGGDGQTNFMVPDLRGRVPVHSGNGPGGLPNIIPGAKSGVESISLSQANMPPHNHQVNGVTATGTAASPAGLYPATASTASRNAYIAPATVPAPTLVQMNTNSIVPAGNGLPVSIMQPYMAVTYIIALYGIYPSHS</sequence>
<dbReference type="AlphaFoldDB" id="A0A521F728"/>
<dbReference type="InterPro" id="IPR011083">
    <property type="entry name" value="Phage_tail_collar_dom"/>
</dbReference>
<dbReference type="Proteomes" id="UP000320300">
    <property type="component" value="Unassembled WGS sequence"/>
</dbReference>
<reference evidence="2 3" key="1">
    <citation type="submission" date="2017-05" db="EMBL/GenBank/DDBJ databases">
        <authorList>
            <person name="Varghese N."/>
            <person name="Submissions S."/>
        </authorList>
    </citation>
    <scope>NUCLEOTIDE SEQUENCE [LARGE SCALE GENOMIC DNA]</scope>
    <source>
        <strain evidence="2 3">DSM 19036</strain>
    </source>
</reference>
<keyword evidence="3" id="KW-1185">Reference proteome</keyword>
<gene>
    <name evidence="2" type="ORF">SAMN06265348_110244</name>
</gene>
<dbReference type="InterPro" id="IPR037053">
    <property type="entry name" value="Phage_tail_collar_dom_sf"/>
</dbReference>
<dbReference type="OrthoDB" id="9810174at2"/>
<organism evidence="2 3">
    <name type="scientific">Pedobacter westerhofensis</name>
    <dbReference type="NCBI Taxonomy" id="425512"/>
    <lineage>
        <taxon>Bacteria</taxon>
        <taxon>Pseudomonadati</taxon>
        <taxon>Bacteroidota</taxon>
        <taxon>Sphingobacteriia</taxon>
        <taxon>Sphingobacteriales</taxon>
        <taxon>Sphingobacteriaceae</taxon>
        <taxon>Pedobacter</taxon>
    </lineage>
</organism>